<sequence length="77" mass="8861">MLVSLSRSIPWLAEKARPIFNLLRKPDHFEWTNQCEEAFKSFKSFLVTPPILQKPNHQANLLLYLVVAEDAINAVIV</sequence>
<dbReference type="EMBL" id="KQ483447">
    <property type="protein sequence ID" value="KYP50848.1"/>
    <property type="molecule type" value="Genomic_DNA"/>
</dbReference>
<dbReference type="AlphaFoldDB" id="A0A151S7V4"/>
<proteinExistence type="predicted"/>
<reference evidence="1 4" key="1">
    <citation type="journal article" date="2012" name="Nat. Biotechnol.">
        <title>Draft genome sequence of pigeonpea (Cajanus cajan), an orphan legume crop of resource-poor farmers.</title>
        <authorList>
            <person name="Varshney R.K."/>
            <person name="Chen W."/>
            <person name="Li Y."/>
            <person name="Bharti A.K."/>
            <person name="Saxena R.K."/>
            <person name="Schlueter J.A."/>
            <person name="Donoghue M.T."/>
            <person name="Azam S."/>
            <person name="Fan G."/>
            <person name="Whaley A.M."/>
            <person name="Farmer A.D."/>
            <person name="Sheridan J."/>
            <person name="Iwata A."/>
            <person name="Tuteja R."/>
            <person name="Penmetsa R.V."/>
            <person name="Wu W."/>
            <person name="Upadhyaya H.D."/>
            <person name="Yang S.P."/>
            <person name="Shah T."/>
            <person name="Saxena K.B."/>
            <person name="Michael T."/>
            <person name="McCombie W.R."/>
            <person name="Yang B."/>
            <person name="Zhang G."/>
            <person name="Yang H."/>
            <person name="Wang J."/>
            <person name="Spillane C."/>
            <person name="Cook D.R."/>
            <person name="May G.D."/>
            <person name="Xu X."/>
            <person name="Jackson S.A."/>
        </authorList>
    </citation>
    <scope>NUCLEOTIDE SEQUENCE [LARGE SCALE GENOMIC DNA]</scope>
    <source>
        <strain evidence="4">cv. Asha</strain>
    </source>
</reference>
<accession>A0A151S7V4</accession>
<dbReference type="Gene3D" id="3.30.70.270">
    <property type="match status" value="1"/>
</dbReference>
<dbReference type="Gramene" id="C.cajan_28564.t">
    <property type="protein sequence ID" value="C.cajan_28564.t.cds1"/>
    <property type="gene ID" value="C.cajan_28564"/>
</dbReference>
<keyword evidence="4" id="KW-1185">Reference proteome</keyword>
<dbReference type="Gramene" id="C.cajan_28557.t">
    <property type="protein sequence ID" value="C.cajan_28557.t.cds1"/>
    <property type="gene ID" value="C.cajan_28557"/>
</dbReference>
<dbReference type="OMA" id="SHQDACG"/>
<dbReference type="EMBL" id="KQ483447">
    <property type="protein sequence ID" value="KYP50854.1"/>
    <property type="molecule type" value="Genomic_DNA"/>
</dbReference>
<dbReference type="SUPFAM" id="SSF56672">
    <property type="entry name" value="DNA/RNA polymerases"/>
    <property type="match status" value="1"/>
</dbReference>
<evidence type="ECO:0000313" key="1">
    <source>
        <dbReference type="EMBL" id="KYP50848.1"/>
    </source>
</evidence>
<organism evidence="1 4">
    <name type="scientific">Cajanus cajan</name>
    <name type="common">Pigeon pea</name>
    <name type="synonym">Cajanus indicus</name>
    <dbReference type="NCBI Taxonomy" id="3821"/>
    <lineage>
        <taxon>Eukaryota</taxon>
        <taxon>Viridiplantae</taxon>
        <taxon>Streptophyta</taxon>
        <taxon>Embryophyta</taxon>
        <taxon>Tracheophyta</taxon>
        <taxon>Spermatophyta</taxon>
        <taxon>Magnoliopsida</taxon>
        <taxon>eudicotyledons</taxon>
        <taxon>Gunneridae</taxon>
        <taxon>Pentapetalae</taxon>
        <taxon>rosids</taxon>
        <taxon>fabids</taxon>
        <taxon>Fabales</taxon>
        <taxon>Fabaceae</taxon>
        <taxon>Papilionoideae</taxon>
        <taxon>50 kb inversion clade</taxon>
        <taxon>NPAAA clade</taxon>
        <taxon>indigoferoid/millettioid clade</taxon>
        <taxon>Phaseoleae</taxon>
        <taxon>Cajanus</taxon>
    </lineage>
</organism>
<dbReference type="Proteomes" id="UP000075243">
    <property type="component" value="Unassembled WGS sequence"/>
</dbReference>
<dbReference type="Gramene" id="C.cajan_28563.t">
    <property type="protein sequence ID" value="C.cajan_28563.t.cds1"/>
    <property type="gene ID" value="C.cajan_28563"/>
</dbReference>
<protein>
    <recommendedName>
        <fullName evidence="5">Retrovirus-related Pol polyprotein from transposon 412 family</fullName>
    </recommendedName>
</protein>
<evidence type="ECO:0000313" key="2">
    <source>
        <dbReference type="EMBL" id="KYP50854.1"/>
    </source>
</evidence>
<dbReference type="InterPro" id="IPR043502">
    <property type="entry name" value="DNA/RNA_pol_sf"/>
</dbReference>
<evidence type="ECO:0000313" key="3">
    <source>
        <dbReference type="EMBL" id="KYP50855.1"/>
    </source>
</evidence>
<gene>
    <name evidence="1" type="ORF">KK1_027313</name>
    <name evidence="2" type="ORF">KK1_027319</name>
    <name evidence="3" type="ORF">KK1_027320</name>
</gene>
<name>A0A151S7V4_CAJCA</name>
<evidence type="ECO:0000313" key="4">
    <source>
        <dbReference type="Proteomes" id="UP000075243"/>
    </source>
</evidence>
<dbReference type="EMBL" id="KQ483447">
    <property type="protein sequence ID" value="KYP50855.1"/>
    <property type="molecule type" value="Genomic_DNA"/>
</dbReference>
<dbReference type="InterPro" id="IPR043128">
    <property type="entry name" value="Rev_trsase/Diguanyl_cyclase"/>
</dbReference>
<evidence type="ECO:0008006" key="5">
    <source>
        <dbReference type="Google" id="ProtNLM"/>
    </source>
</evidence>